<dbReference type="EC" id="2.7.1.-" evidence="1"/>
<dbReference type="EMBL" id="NOWC01000036">
    <property type="protein sequence ID" value="OZS72485.1"/>
    <property type="molecule type" value="Genomic_DNA"/>
</dbReference>
<feature type="active site" evidence="2">
    <location>
        <position position="162"/>
    </location>
</feature>
<evidence type="ECO:0000313" key="4">
    <source>
        <dbReference type="Proteomes" id="UP000216001"/>
    </source>
</evidence>
<dbReference type="Pfam" id="PF06293">
    <property type="entry name" value="Kdo"/>
    <property type="match status" value="1"/>
</dbReference>
<comment type="pathway">
    <text evidence="1">Bacterial outer membrane biogenesis; LPS core biosynthesis.</text>
</comment>
<protein>
    <recommendedName>
        <fullName evidence="1">Lipopolysaccharide core heptose(I) kinase</fullName>
        <ecNumber evidence="1">2.7.1.-</ecNumber>
    </recommendedName>
</protein>
<dbReference type="InterPro" id="IPR011009">
    <property type="entry name" value="Kinase-like_dom_sf"/>
</dbReference>
<sequence>MIKCKSPFDQLWEGKNPFYEVNRITGEIYRQVKNRRTLQFYVGNESFFIKQHYGITISEILKNILSFRLPVLDARQEWDAIKHLEKNNIDTMDAYAVGVRGINPLTRESFLITKDLNPTISLEDYCKRWLVSPPTFQEKFNLILKLASIVSAMHASGLNHRDCYLCHFLLDENNDQISTDIKMYIIDLHRAQIRSQVPKRWRDKDLIGLYFSSMNIGLTSRDIYRFLIKYFNTNLKSIFRSHNKLIKKAKRNALIIKERTERKGL</sequence>
<dbReference type="GO" id="GO:0009244">
    <property type="term" value="P:lipopolysaccharide core region biosynthetic process"/>
    <property type="evidence" value="ECO:0007669"/>
    <property type="project" value="UniProtKB-UniRule"/>
</dbReference>
<accession>A0A264VMJ8</accession>
<gene>
    <name evidence="3" type="ORF">CHI95_21655</name>
</gene>
<dbReference type="RefSeq" id="WP_094962917.1">
    <property type="nucleotide sequence ID" value="NZ_NOWC01000036.1"/>
</dbReference>
<dbReference type="InterPro" id="IPR017172">
    <property type="entry name" value="Lsacc_core_hep_kinase_RfaP"/>
</dbReference>
<comment type="caution">
    <text evidence="3">The sequence shown here is derived from an EMBL/GenBank/DDBJ whole genome shotgun (WGS) entry which is preliminary data.</text>
</comment>
<keyword evidence="1 3" id="KW-0418">Kinase</keyword>
<evidence type="ECO:0000256" key="1">
    <source>
        <dbReference type="PIRNR" id="PIRNR037318"/>
    </source>
</evidence>
<dbReference type="AlphaFoldDB" id="A0A264VMJ8"/>
<dbReference type="GO" id="GO:0005524">
    <property type="term" value="F:ATP binding"/>
    <property type="evidence" value="ECO:0007669"/>
    <property type="project" value="UniProtKB-UniRule"/>
</dbReference>
<evidence type="ECO:0000313" key="3">
    <source>
        <dbReference type="EMBL" id="OZS72485.1"/>
    </source>
</evidence>
<reference evidence="3 4" key="1">
    <citation type="submission" date="2017-07" db="EMBL/GenBank/DDBJ databases">
        <title>blaIMP-27 on transferable plasmids in Proteus mirabilis and Providencia rettgeri.</title>
        <authorList>
            <person name="Potter R."/>
        </authorList>
    </citation>
    <scope>NUCLEOTIDE SEQUENCE [LARGE SCALE GENOMIC DNA]</scope>
    <source>
        <strain evidence="3 4">PR1</strain>
    </source>
</reference>
<proteinExistence type="inferred from homology"/>
<dbReference type="NCBIfam" id="NF011703">
    <property type="entry name" value="PRK15123.1"/>
    <property type="match status" value="1"/>
</dbReference>
<comment type="function">
    <text evidence="1">Kinase involved in the biosynthesis of the core oligosaccharide region of lipopolysaccharide (LPS). Catalyzes the phosphorylation of heptose I (HepI), the first heptose added to the Kdo2-lipid A module.</text>
</comment>
<keyword evidence="1" id="KW-0067">ATP-binding</keyword>
<dbReference type="SUPFAM" id="SSF56112">
    <property type="entry name" value="Protein kinase-like (PK-like)"/>
    <property type="match status" value="1"/>
</dbReference>
<dbReference type="GO" id="GO:0016301">
    <property type="term" value="F:kinase activity"/>
    <property type="evidence" value="ECO:0007669"/>
    <property type="project" value="UniProtKB-UniRule"/>
</dbReference>
<name>A0A264VMJ8_PRORE</name>
<dbReference type="Gene3D" id="1.10.510.10">
    <property type="entry name" value="Transferase(Phosphotransferase) domain 1"/>
    <property type="match status" value="1"/>
</dbReference>
<dbReference type="UniPathway" id="UPA00958"/>
<keyword evidence="1" id="KW-0547">Nucleotide-binding</keyword>
<comment type="similarity">
    <text evidence="1">Belongs to the protein kinase superfamily. KdkA/rfaP family.</text>
</comment>
<keyword evidence="1" id="KW-0448">Lipopolysaccharide biosynthesis</keyword>
<organism evidence="3 4">
    <name type="scientific">Providencia rettgeri</name>
    <dbReference type="NCBI Taxonomy" id="587"/>
    <lineage>
        <taxon>Bacteria</taxon>
        <taxon>Pseudomonadati</taxon>
        <taxon>Pseudomonadota</taxon>
        <taxon>Gammaproteobacteria</taxon>
        <taxon>Enterobacterales</taxon>
        <taxon>Morganellaceae</taxon>
        <taxon>Providencia</taxon>
    </lineage>
</organism>
<keyword evidence="1" id="KW-0808">Transferase</keyword>
<dbReference type="Proteomes" id="UP000216001">
    <property type="component" value="Unassembled WGS sequence"/>
</dbReference>
<dbReference type="PIRSF" id="PIRSF037318">
    <property type="entry name" value="RfaP"/>
    <property type="match status" value="1"/>
</dbReference>
<evidence type="ECO:0000256" key="2">
    <source>
        <dbReference type="PIRSR" id="PIRSR037318-50"/>
    </source>
</evidence>